<comment type="function">
    <text evidence="5">Plays a role in cell envelope biogenesis, maintenance of cell envelope integrity and membrane homeostasis.</text>
</comment>
<keyword evidence="1 5" id="KW-1003">Cell membrane</keyword>
<keyword evidence="5" id="KW-0997">Cell inner membrane</keyword>
<evidence type="ECO:0000256" key="2">
    <source>
        <dbReference type="ARBA" id="ARBA00022692"/>
    </source>
</evidence>
<feature type="transmembrane region" description="Helical" evidence="5">
    <location>
        <begin position="12"/>
        <end position="30"/>
    </location>
</feature>
<dbReference type="RefSeq" id="WP_089887860.1">
    <property type="nucleotide sequence ID" value="NZ_CALLJM010000011.1"/>
</dbReference>
<dbReference type="GeneID" id="78123490"/>
<dbReference type="OrthoDB" id="9788219at2"/>
<dbReference type="PANTHER" id="PTHR36917">
    <property type="entry name" value="INTRACELLULAR SEPTATION PROTEIN A-RELATED"/>
    <property type="match status" value="1"/>
</dbReference>
<comment type="similarity">
    <text evidence="5">Belongs to the YciB family.</text>
</comment>
<dbReference type="AlphaFoldDB" id="A0A1H3HXX3"/>
<dbReference type="STRING" id="576131.SAMN05444486_101693"/>
<keyword evidence="3 5" id="KW-1133">Transmembrane helix</keyword>
<keyword evidence="4 5" id="KW-0472">Membrane</keyword>
<evidence type="ECO:0000313" key="6">
    <source>
        <dbReference type="EMBL" id="SDY19609.1"/>
    </source>
</evidence>
<name>A0A1H3HXX3_9RHOB</name>
<comment type="subcellular location">
    <subcellularLocation>
        <location evidence="5">Cell inner membrane</location>
        <topology evidence="5">Multi-pass membrane protein</topology>
    </subcellularLocation>
</comment>
<evidence type="ECO:0000256" key="3">
    <source>
        <dbReference type="ARBA" id="ARBA00022989"/>
    </source>
</evidence>
<dbReference type="GO" id="GO:0005886">
    <property type="term" value="C:plasma membrane"/>
    <property type="evidence" value="ECO:0007669"/>
    <property type="project" value="UniProtKB-SubCell"/>
</dbReference>
<dbReference type="HAMAP" id="MF_00189">
    <property type="entry name" value="YciB"/>
    <property type="match status" value="1"/>
</dbReference>
<keyword evidence="2 5" id="KW-0812">Transmembrane</keyword>
<evidence type="ECO:0000256" key="5">
    <source>
        <dbReference type="HAMAP-Rule" id="MF_00189"/>
    </source>
</evidence>
<proteinExistence type="inferred from homology"/>
<dbReference type="Pfam" id="PF04279">
    <property type="entry name" value="IspA"/>
    <property type="match status" value="1"/>
</dbReference>
<gene>
    <name evidence="5" type="primary">yciB</name>
    <name evidence="6" type="ORF">SAMN05444486_101693</name>
</gene>
<accession>A0A1H3HXX3</accession>
<keyword evidence="7" id="KW-1185">Reference proteome</keyword>
<evidence type="ECO:0000256" key="4">
    <source>
        <dbReference type="ARBA" id="ARBA00023136"/>
    </source>
</evidence>
<dbReference type="Proteomes" id="UP000199026">
    <property type="component" value="Unassembled WGS sequence"/>
</dbReference>
<evidence type="ECO:0000313" key="7">
    <source>
        <dbReference type="Proteomes" id="UP000199026"/>
    </source>
</evidence>
<feature type="transmembrane region" description="Helical" evidence="5">
    <location>
        <begin position="75"/>
        <end position="91"/>
    </location>
</feature>
<feature type="transmembrane region" description="Helical" evidence="5">
    <location>
        <begin position="144"/>
        <end position="163"/>
    </location>
</feature>
<evidence type="ECO:0000256" key="1">
    <source>
        <dbReference type="ARBA" id="ARBA00022475"/>
    </source>
</evidence>
<organism evidence="6 7">
    <name type="scientific">Lentibacter algarum</name>
    <dbReference type="NCBI Taxonomy" id="576131"/>
    <lineage>
        <taxon>Bacteria</taxon>
        <taxon>Pseudomonadati</taxon>
        <taxon>Pseudomonadota</taxon>
        <taxon>Alphaproteobacteria</taxon>
        <taxon>Rhodobacterales</taxon>
        <taxon>Roseobacteraceae</taxon>
        <taxon>Lentibacter</taxon>
    </lineage>
</organism>
<sequence>MAEKREINPLMKTGLELGPVIAFFIAYLMFKDDTFMVAGREYSGFIFVTAGFVPLIILTTGIGWKLTGHISKMQIMTLVLVIVFGGLTVWLNDPKFLKIKPTIFFSLMGAILGVGLWRGQSYLRYVMEGMMPLQDKGWMILTRRLMWFLFATALANELIWRFMSETTWVYFKTFGDTAAMFVFFMSQTKLFAEYAIEEDSQT</sequence>
<feature type="transmembrane region" description="Helical" evidence="5">
    <location>
        <begin position="42"/>
        <end position="63"/>
    </location>
</feature>
<feature type="transmembrane region" description="Helical" evidence="5">
    <location>
        <begin position="103"/>
        <end position="123"/>
    </location>
</feature>
<reference evidence="6 7" key="1">
    <citation type="submission" date="2016-10" db="EMBL/GenBank/DDBJ databases">
        <authorList>
            <person name="de Groot N.N."/>
        </authorList>
    </citation>
    <scope>NUCLEOTIDE SEQUENCE [LARGE SCALE GENOMIC DNA]</scope>
    <source>
        <strain evidence="6 7">DSM 24677</strain>
    </source>
</reference>
<dbReference type="PANTHER" id="PTHR36917:SF1">
    <property type="entry name" value="INNER MEMBRANE-SPANNING PROTEIN YCIB"/>
    <property type="match status" value="1"/>
</dbReference>
<dbReference type="InterPro" id="IPR006008">
    <property type="entry name" value="YciB"/>
</dbReference>
<dbReference type="EMBL" id="FNPR01000001">
    <property type="protein sequence ID" value="SDY19609.1"/>
    <property type="molecule type" value="Genomic_DNA"/>
</dbReference>
<protein>
    <recommendedName>
        <fullName evidence="5">Inner membrane-spanning protein YciB</fullName>
    </recommendedName>
</protein>